<keyword evidence="1" id="KW-0732">Signal</keyword>
<dbReference type="CDD" id="cd02858">
    <property type="entry name" value="E_set_Esterase_N"/>
    <property type="match status" value="1"/>
</dbReference>
<accession>A0A147I6A7</accession>
<dbReference type="InterPro" id="IPR029058">
    <property type="entry name" value="AB_hydrolase_fold"/>
</dbReference>
<dbReference type="InterPro" id="IPR014756">
    <property type="entry name" value="Ig_E-set"/>
</dbReference>
<dbReference type="GO" id="GO:0016747">
    <property type="term" value="F:acyltransferase activity, transferring groups other than amino-acyl groups"/>
    <property type="evidence" value="ECO:0007669"/>
    <property type="project" value="TreeGrafter"/>
</dbReference>
<proteinExistence type="predicted"/>
<name>A0A147I6A7_9SPHN</name>
<feature type="chain" id="PRO_5007548346" evidence="1">
    <location>
        <begin position="21"/>
        <end position="401"/>
    </location>
</feature>
<dbReference type="SUPFAM" id="SSF53474">
    <property type="entry name" value="alpha/beta-Hydrolases"/>
    <property type="match status" value="1"/>
</dbReference>
<dbReference type="AlphaFoldDB" id="A0A147I6A7"/>
<dbReference type="Proteomes" id="UP000074310">
    <property type="component" value="Unassembled WGS sequence"/>
</dbReference>
<dbReference type="PATRIC" id="fig|869719.3.peg.463"/>
<sequence length="401" mass="43229">MRLVSAVAVACAIAASPAPAQTPATAPASTLTAAPAIVEDFKPSSLNQPGQSFPQVNSQGYARFRVLAPEARNVKVSLGLGGRGGTVLTRGDDGAWTGTSEGPLDEGFHYYHLTVDGGTFNDPGTLNFYGSTRWESGIEIPARDADFYAAKDVPHGRVEQILFASPSTRSQRRAFVYTPPGYDGAARTRYPVLYLQHGWGEDETAWSNQGHANLIMDNLIAAGRARPFIIVMTYGMTNDVRPGSPGGLASFDITPFRTVLIDELIPYVDRHFRTIADQRHRGMAGLSMGGFETKLIAPRNLDTFGYIGLLSGGTISPEDVAAAPGYKDKVRLTFVSYGGRELENGKTRGSPARPATDPAANAAALKRAGLNSVFYVSPDTGHEFQSWRRSLREMAPLLFRD</sequence>
<dbReference type="EMBL" id="LDTB01000011">
    <property type="protein sequence ID" value="KTT74399.1"/>
    <property type="molecule type" value="Genomic_DNA"/>
</dbReference>
<evidence type="ECO:0000313" key="2">
    <source>
        <dbReference type="EMBL" id="KTT74399.1"/>
    </source>
</evidence>
<dbReference type="InterPro" id="IPR013783">
    <property type="entry name" value="Ig-like_fold"/>
</dbReference>
<dbReference type="InterPro" id="IPR000801">
    <property type="entry name" value="Esterase-like"/>
</dbReference>
<keyword evidence="3" id="KW-1185">Reference proteome</keyword>
<protein>
    <submittedName>
        <fullName evidence="2">Esterase</fullName>
    </submittedName>
</protein>
<dbReference type="Pfam" id="PF00756">
    <property type="entry name" value="Esterase"/>
    <property type="match status" value="1"/>
</dbReference>
<comment type="caution">
    <text evidence="2">The sequence shown here is derived from an EMBL/GenBank/DDBJ whole genome shotgun (WGS) entry which is preliminary data.</text>
</comment>
<dbReference type="PANTHER" id="PTHR48098">
    <property type="entry name" value="ENTEROCHELIN ESTERASE-RELATED"/>
    <property type="match status" value="1"/>
</dbReference>
<dbReference type="Gene3D" id="3.40.50.1820">
    <property type="entry name" value="alpha/beta hydrolase"/>
    <property type="match status" value="1"/>
</dbReference>
<gene>
    <name evidence="2" type="ORF">NS334_05290</name>
</gene>
<feature type="signal peptide" evidence="1">
    <location>
        <begin position="1"/>
        <end position="20"/>
    </location>
</feature>
<dbReference type="SUPFAM" id="SSF81296">
    <property type="entry name" value="E set domains"/>
    <property type="match status" value="1"/>
</dbReference>
<reference evidence="2 3" key="1">
    <citation type="journal article" date="2016" name="Front. Microbiol.">
        <title>Genomic Resource of Rice Seed Associated Bacteria.</title>
        <authorList>
            <person name="Midha S."/>
            <person name="Bansal K."/>
            <person name="Sharma S."/>
            <person name="Kumar N."/>
            <person name="Patil P.P."/>
            <person name="Chaudhry V."/>
            <person name="Patil P.B."/>
        </authorList>
    </citation>
    <scope>NUCLEOTIDE SEQUENCE [LARGE SCALE GENOMIC DNA]</scope>
    <source>
        <strain evidence="2 3">NS334</strain>
    </source>
</reference>
<dbReference type="OrthoDB" id="9784036at2"/>
<dbReference type="InterPro" id="IPR050583">
    <property type="entry name" value="Mycobacterial_A85_antigen"/>
</dbReference>
<dbReference type="RefSeq" id="WP_058754927.1">
    <property type="nucleotide sequence ID" value="NZ_LDTB01000011.1"/>
</dbReference>
<dbReference type="Gene3D" id="2.60.40.10">
    <property type="entry name" value="Immunoglobulins"/>
    <property type="match status" value="1"/>
</dbReference>
<dbReference type="PANTHER" id="PTHR48098:SF1">
    <property type="entry name" value="DIACYLGLYCEROL ACYLTRANSFERASE_MYCOLYLTRANSFERASE AG85A"/>
    <property type="match status" value="1"/>
</dbReference>
<organism evidence="2 3">
    <name type="scientific">Sphingomonas endophytica</name>
    <dbReference type="NCBI Taxonomy" id="869719"/>
    <lineage>
        <taxon>Bacteria</taxon>
        <taxon>Pseudomonadati</taxon>
        <taxon>Pseudomonadota</taxon>
        <taxon>Alphaproteobacteria</taxon>
        <taxon>Sphingomonadales</taxon>
        <taxon>Sphingomonadaceae</taxon>
        <taxon>Sphingomonas</taxon>
    </lineage>
</organism>
<evidence type="ECO:0000313" key="3">
    <source>
        <dbReference type="Proteomes" id="UP000074310"/>
    </source>
</evidence>
<evidence type="ECO:0000256" key="1">
    <source>
        <dbReference type="SAM" id="SignalP"/>
    </source>
</evidence>